<name>A0ABY8Q184_9ACTN</name>
<gene>
    <name evidence="5" type="ORF">QH948_06880</name>
</gene>
<dbReference type="Gene3D" id="3.50.50.60">
    <property type="entry name" value="FAD/NAD(P)-binding domain"/>
    <property type="match status" value="2"/>
</dbReference>
<dbReference type="EMBL" id="CP123967">
    <property type="protein sequence ID" value="WGT48458.1"/>
    <property type="molecule type" value="Genomic_DNA"/>
</dbReference>
<sequence length="248" mass="25884">MCSTLQSLWDSMVVGGGAAGLSAAMVLSRAGRHVLVIDAGSQRNRFAAHMHGVLGHDSRSPLDLVRAGREEVAAYGVRFLDGAVAKVGDGTDGVTVTTGTGQELRARTLIVATGITDVLPEAPGLADRWGVDVLHCPYCHGWEVRGQRIGVLATSPMSLHQVRMVRQWTDDLVYFAAAAGPLEPAVRQRLAARGIEVVDSPVTGIVVADDALTGVSTADGRTTAVSAIFTAAPLVGHDGHAVVLGPRR</sequence>
<evidence type="ECO:0000313" key="5">
    <source>
        <dbReference type="EMBL" id="WGT48458.1"/>
    </source>
</evidence>
<dbReference type="PRINTS" id="PR00368">
    <property type="entry name" value="FADPNR"/>
</dbReference>
<evidence type="ECO:0000259" key="4">
    <source>
        <dbReference type="Pfam" id="PF07992"/>
    </source>
</evidence>
<comment type="catalytic activity">
    <reaction evidence="3">
        <text>[thioredoxin]-dithiol + NADP(+) = [thioredoxin]-disulfide + NADPH + H(+)</text>
        <dbReference type="Rhea" id="RHEA:20345"/>
        <dbReference type="Rhea" id="RHEA-COMP:10698"/>
        <dbReference type="Rhea" id="RHEA-COMP:10700"/>
        <dbReference type="ChEBI" id="CHEBI:15378"/>
        <dbReference type="ChEBI" id="CHEBI:29950"/>
        <dbReference type="ChEBI" id="CHEBI:50058"/>
        <dbReference type="ChEBI" id="CHEBI:57783"/>
        <dbReference type="ChEBI" id="CHEBI:58349"/>
        <dbReference type="EC" id="1.8.1.9"/>
    </reaction>
</comment>
<protein>
    <submittedName>
        <fullName evidence="5">NAD(P)/FAD-dependent oxidoreductase</fullName>
    </submittedName>
</protein>
<accession>A0ABY8Q184</accession>
<keyword evidence="2" id="KW-0560">Oxidoreductase</keyword>
<keyword evidence="1" id="KW-0285">Flavoprotein</keyword>
<dbReference type="InterPro" id="IPR023753">
    <property type="entry name" value="FAD/NAD-binding_dom"/>
</dbReference>
<dbReference type="SUPFAM" id="SSF51905">
    <property type="entry name" value="FAD/NAD(P)-binding domain"/>
    <property type="match status" value="1"/>
</dbReference>
<evidence type="ECO:0000256" key="2">
    <source>
        <dbReference type="ARBA" id="ARBA00023002"/>
    </source>
</evidence>
<dbReference type="PANTHER" id="PTHR48105">
    <property type="entry name" value="THIOREDOXIN REDUCTASE 1-RELATED-RELATED"/>
    <property type="match status" value="1"/>
</dbReference>
<dbReference type="InterPro" id="IPR050097">
    <property type="entry name" value="Ferredoxin-NADP_redctase_2"/>
</dbReference>
<proteinExistence type="predicted"/>
<organism evidence="5 6">
    <name type="scientific">Tessaracoccus lacteus</name>
    <dbReference type="NCBI Taxonomy" id="3041766"/>
    <lineage>
        <taxon>Bacteria</taxon>
        <taxon>Bacillati</taxon>
        <taxon>Actinomycetota</taxon>
        <taxon>Actinomycetes</taxon>
        <taxon>Propionibacteriales</taxon>
        <taxon>Propionibacteriaceae</taxon>
        <taxon>Tessaracoccus</taxon>
    </lineage>
</organism>
<feature type="domain" description="FAD/NAD(P)-binding" evidence="4">
    <location>
        <begin position="10"/>
        <end position="231"/>
    </location>
</feature>
<keyword evidence="6" id="KW-1185">Reference proteome</keyword>
<reference evidence="5 6" key="1">
    <citation type="journal article" date="2008" name="Int. J. Syst. Evol. Microbiol.">
        <title>Tessaracoccus flavescens sp. nov., isolated from marine sediment.</title>
        <authorList>
            <person name="Lee D.W."/>
            <person name="Lee S.D."/>
        </authorList>
    </citation>
    <scope>NUCLEOTIDE SEQUENCE [LARGE SCALE GENOMIC DNA]</scope>
    <source>
        <strain evidence="5 6">T21</strain>
    </source>
</reference>
<evidence type="ECO:0000313" key="6">
    <source>
        <dbReference type="Proteomes" id="UP001244136"/>
    </source>
</evidence>
<evidence type="ECO:0000256" key="3">
    <source>
        <dbReference type="ARBA" id="ARBA00048132"/>
    </source>
</evidence>
<dbReference type="Proteomes" id="UP001244136">
    <property type="component" value="Chromosome"/>
</dbReference>
<dbReference type="PRINTS" id="PR00469">
    <property type="entry name" value="PNDRDTASEII"/>
</dbReference>
<dbReference type="RefSeq" id="WP_281146084.1">
    <property type="nucleotide sequence ID" value="NZ_CP123967.1"/>
</dbReference>
<dbReference type="InterPro" id="IPR036188">
    <property type="entry name" value="FAD/NAD-bd_sf"/>
</dbReference>
<dbReference type="Pfam" id="PF07992">
    <property type="entry name" value="Pyr_redox_2"/>
    <property type="match status" value="1"/>
</dbReference>
<evidence type="ECO:0000256" key="1">
    <source>
        <dbReference type="ARBA" id="ARBA00022630"/>
    </source>
</evidence>